<gene>
    <name evidence="2" type="ORF">ABVT11_16125</name>
</gene>
<keyword evidence="2" id="KW-0378">Hydrolase</keyword>
<dbReference type="Gene3D" id="3.30.420.10">
    <property type="entry name" value="Ribonuclease H-like superfamily/Ribonuclease H"/>
    <property type="match status" value="1"/>
</dbReference>
<dbReference type="GO" id="GO:0004527">
    <property type="term" value="F:exonuclease activity"/>
    <property type="evidence" value="ECO:0007669"/>
    <property type="project" value="UniProtKB-KW"/>
</dbReference>
<sequence length="206" mass="23049">MSPIEAFKRWYARRHLRDPEHAGLFDEPPADEWISIDCETSSLNPAEAEILSIAAVPVSGNTIQRSRALYLKIRPRNPISPGSIPIHLLRQQDLENGLELDQALGALLHFIGPRPLLGYYLEFDVALLDRALKPRLGIALPNKLIEVSGLYYDRTVTAYRPEVDLSLTSILRNLDLPDLPRHDPVNDAVLAAMIFVKLRAARVSSS</sequence>
<dbReference type="SUPFAM" id="SSF53098">
    <property type="entry name" value="Ribonuclease H-like"/>
    <property type="match status" value="1"/>
</dbReference>
<dbReference type="EMBL" id="JBEWLZ010000011">
    <property type="protein sequence ID" value="MET1491366.1"/>
    <property type="molecule type" value="Genomic_DNA"/>
</dbReference>
<evidence type="ECO:0000313" key="3">
    <source>
        <dbReference type="Proteomes" id="UP001548590"/>
    </source>
</evidence>
<feature type="domain" description="Exonuclease" evidence="1">
    <location>
        <begin position="32"/>
        <end position="204"/>
    </location>
</feature>
<dbReference type="RefSeq" id="WP_345929300.1">
    <property type="nucleotide sequence ID" value="NZ_JBDIVF010000009.1"/>
</dbReference>
<name>A0ABV2CTY5_9RHOO</name>
<dbReference type="CDD" id="cd06127">
    <property type="entry name" value="DEDDh"/>
    <property type="match status" value="1"/>
</dbReference>
<dbReference type="InterPro" id="IPR013520">
    <property type="entry name" value="Ribonucl_H"/>
</dbReference>
<keyword evidence="2" id="KW-0269">Exonuclease</keyword>
<keyword evidence="2" id="KW-0540">Nuclease</keyword>
<comment type="caution">
    <text evidence="2">The sequence shown here is derived from an EMBL/GenBank/DDBJ whole genome shotgun (WGS) entry which is preliminary data.</text>
</comment>
<dbReference type="PANTHER" id="PTHR30231">
    <property type="entry name" value="DNA POLYMERASE III SUBUNIT EPSILON"/>
    <property type="match status" value="1"/>
</dbReference>
<protein>
    <submittedName>
        <fullName evidence="2">3'-5' exonuclease</fullName>
    </submittedName>
</protein>
<keyword evidence="3" id="KW-1185">Reference proteome</keyword>
<organism evidence="2 3">
    <name type="scientific">Uliginosibacterium paludis</name>
    <dbReference type="NCBI Taxonomy" id="1615952"/>
    <lineage>
        <taxon>Bacteria</taxon>
        <taxon>Pseudomonadati</taxon>
        <taxon>Pseudomonadota</taxon>
        <taxon>Betaproteobacteria</taxon>
        <taxon>Rhodocyclales</taxon>
        <taxon>Zoogloeaceae</taxon>
        <taxon>Uliginosibacterium</taxon>
    </lineage>
</organism>
<dbReference type="InterPro" id="IPR012337">
    <property type="entry name" value="RNaseH-like_sf"/>
</dbReference>
<dbReference type="Pfam" id="PF00929">
    <property type="entry name" value="RNase_T"/>
    <property type="match status" value="1"/>
</dbReference>
<evidence type="ECO:0000313" key="2">
    <source>
        <dbReference type="EMBL" id="MET1491366.1"/>
    </source>
</evidence>
<dbReference type="InterPro" id="IPR036397">
    <property type="entry name" value="RNaseH_sf"/>
</dbReference>
<dbReference type="Proteomes" id="UP001548590">
    <property type="component" value="Unassembled WGS sequence"/>
</dbReference>
<proteinExistence type="predicted"/>
<accession>A0ABV2CTY5</accession>
<evidence type="ECO:0000259" key="1">
    <source>
        <dbReference type="SMART" id="SM00479"/>
    </source>
</evidence>
<reference evidence="2 3" key="1">
    <citation type="submission" date="2024-07" db="EMBL/GenBank/DDBJ databases">
        <title>Uliginosibacterium paludis KCTC:42655.</title>
        <authorList>
            <person name="Kim M.K."/>
        </authorList>
    </citation>
    <scope>NUCLEOTIDE SEQUENCE [LARGE SCALE GENOMIC DNA]</scope>
    <source>
        <strain evidence="2 3">KCTC 42655</strain>
    </source>
</reference>
<dbReference type="NCBIfam" id="NF006601">
    <property type="entry name" value="PRK09145.1"/>
    <property type="match status" value="1"/>
</dbReference>
<dbReference type="SMART" id="SM00479">
    <property type="entry name" value="EXOIII"/>
    <property type="match status" value="1"/>
</dbReference>
<dbReference type="PANTHER" id="PTHR30231:SF7">
    <property type="entry name" value="BLR4117 PROTEIN"/>
    <property type="match status" value="1"/>
</dbReference>